<dbReference type="PANTHER" id="PTHR47354:SF2">
    <property type="entry name" value="BLR2392 PROTEIN"/>
    <property type="match status" value="1"/>
</dbReference>
<keyword evidence="4" id="KW-0001">2Fe-2S</keyword>
<gene>
    <name evidence="11" type="ORF">UFOPK1909_00995</name>
</gene>
<dbReference type="EMBL" id="CAEZVD010000140">
    <property type="protein sequence ID" value="CAB4628047.1"/>
    <property type="molecule type" value="Genomic_DNA"/>
</dbReference>
<dbReference type="CDD" id="cd00207">
    <property type="entry name" value="fer2"/>
    <property type="match status" value="1"/>
</dbReference>
<keyword evidence="3" id="KW-0288">FMN</keyword>
<reference evidence="11" key="1">
    <citation type="submission" date="2020-05" db="EMBL/GenBank/DDBJ databases">
        <authorList>
            <person name="Chiriac C."/>
            <person name="Salcher M."/>
            <person name="Ghai R."/>
            <person name="Kavagutti S V."/>
        </authorList>
    </citation>
    <scope>NUCLEOTIDE SEQUENCE</scope>
</reference>
<dbReference type="InterPro" id="IPR012675">
    <property type="entry name" value="Beta-grasp_dom_sf"/>
</dbReference>
<dbReference type="InterPro" id="IPR008333">
    <property type="entry name" value="Cbr1-like_FAD-bd_dom"/>
</dbReference>
<dbReference type="GO" id="GO:0046872">
    <property type="term" value="F:metal ion binding"/>
    <property type="evidence" value="ECO:0007669"/>
    <property type="project" value="UniProtKB-KW"/>
</dbReference>
<evidence type="ECO:0000256" key="6">
    <source>
        <dbReference type="ARBA" id="ARBA00023002"/>
    </source>
</evidence>
<dbReference type="SUPFAM" id="SSF54292">
    <property type="entry name" value="2Fe-2S ferredoxin-like"/>
    <property type="match status" value="1"/>
</dbReference>
<dbReference type="InterPro" id="IPR006058">
    <property type="entry name" value="2Fe2S_fd_BS"/>
</dbReference>
<evidence type="ECO:0000256" key="8">
    <source>
        <dbReference type="ARBA" id="ARBA00023014"/>
    </source>
</evidence>
<dbReference type="AlphaFoldDB" id="A0A6J6ITR4"/>
<dbReference type="GO" id="GO:0016491">
    <property type="term" value="F:oxidoreductase activity"/>
    <property type="evidence" value="ECO:0007669"/>
    <property type="project" value="UniProtKB-KW"/>
</dbReference>
<proteinExistence type="predicted"/>
<protein>
    <submittedName>
        <fullName evidence="11">Unannotated protein</fullName>
    </submittedName>
</protein>
<keyword evidence="8" id="KW-0411">Iron-sulfur</keyword>
<organism evidence="11">
    <name type="scientific">freshwater metagenome</name>
    <dbReference type="NCBI Taxonomy" id="449393"/>
    <lineage>
        <taxon>unclassified sequences</taxon>
        <taxon>metagenomes</taxon>
        <taxon>ecological metagenomes</taxon>
    </lineage>
</organism>
<dbReference type="InterPro" id="IPR017927">
    <property type="entry name" value="FAD-bd_FR_type"/>
</dbReference>
<dbReference type="PROSITE" id="PS51384">
    <property type="entry name" value="FAD_FR"/>
    <property type="match status" value="1"/>
</dbReference>
<accession>A0A6J6ITR4</accession>
<feature type="domain" description="FAD-binding FR-type" evidence="10">
    <location>
        <begin position="7"/>
        <end position="108"/>
    </location>
</feature>
<dbReference type="CDD" id="cd06185">
    <property type="entry name" value="PDR_like"/>
    <property type="match status" value="1"/>
</dbReference>
<keyword evidence="7" id="KW-0408">Iron</keyword>
<keyword evidence="5" id="KW-0479">Metal-binding</keyword>
<dbReference type="PRINTS" id="PR00409">
    <property type="entry name" value="PHDIOXRDTASE"/>
</dbReference>
<feature type="domain" description="2Fe-2S ferredoxin-type" evidence="9">
    <location>
        <begin position="232"/>
        <end position="326"/>
    </location>
</feature>
<evidence type="ECO:0000256" key="7">
    <source>
        <dbReference type="ARBA" id="ARBA00023004"/>
    </source>
</evidence>
<dbReference type="Pfam" id="PF00970">
    <property type="entry name" value="FAD_binding_6"/>
    <property type="match status" value="1"/>
</dbReference>
<dbReference type="Gene3D" id="3.40.50.80">
    <property type="entry name" value="Nucleotide-binding domain of ferredoxin-NADP reductase (FNR) module"/>
    <property type="match status" value="1"/>
</dbReference>
<dbReference type="GO" id="GO:0051537">
    <property type="term" value="F:2 iron, 2 sulfur cluster binding"/>
    <property type="evidence" value="ECO:0007669"/>
    <property type="project" value="UniProtKB-KW"/>
</dbReference>
<comment type="cofactor">
    <cofactor evidence="1">
        <name>FMN</name>
        <dbReference type="ChEBI" id="CHEBI:58210"/>
    </cofactor>
</comment>
<dbReference type="PANTHER" id="PTHR47354">
    <property type="entry name" value="NADH OXIDOREDUCTASE HCR"/>
    <property type="match status" value="1"/>
</dbReference>
<dbReference type="Pfam" id="PF22290">
    <property type="entry name" value="DmmA-like_N"/>
    <property type="match status" value="1"/>
</dbReference>
<dbReference type="InterPro" id="IPR054582">
    <property type="entry name" value="DmmA-like_N"/>
</dbReference>
<sequence>MAATNVEVWQQGTIKSVETVAEGIKKFVISQSIPAKAAAGSHIDLMIDIEGEATRRSYSVVGQSENLEEITIAVFQVRNSRGGSIAMHQLSVGDTLPITQPIQNFPLRFGAKKYLLLAGGIGVTALIEMAAKLKHANADYQIYYVARSRKAMSFLEQLQDSHGDKLNTFIDDEGNQLVISELMSKVTPDTEMYMCGPIRLMDEVRRTWQNQDLDITNLRYETFGASGWFEPEEFTVNVPEKNTQVTVSKNQTIVEALEAAGLEVMADCRKGECGLCEARIISKSGKIDHRDVFYSEEQKAEGEKIACCVSRLVGDDSPASIDIVLT</sequence>
<dbReference type="PROSITE" id="PS00197">
    <property type="entry name" value="2FE2S_FER_1"/>
    <property type="match status" value="1"/>
</dbReference>
<dbReference type="Pfam" id="PF00111">
    <property type="entry name" value="Fer2"/>
    <property type="match status" value="1"/>
</dbReference>
<dbReference type="Gene3D" id="3.10.20.30">
    <property type="match status" value="1"/>
</dbReference>
<evidence type="ECO:0000256" key="2">
    <source>
        <dbReference type="ARBA" id="ARBA00022630"/>
    </source>
</evidence>
<keyword evidence="6" id="KW-0560">Oxidoreductase</keyword>
<dbReference type="InterPro" id="IPR001041">
    <property type="entry name" value="2Fe-2S_ferredoxin-type"/>
</dbReference>
<keyword evidence="2" id="KW-0285">Flavoprotein</keyword>
<evidence type="ECO:0000256" key="4">
    <source>
        <dbReference type="ARBA" id="ARBA00022714"/>
    </source>
</evidence>
<dbReference type="Gene3D" id="2.40.30.10">
    <property type="entry name" value="Translation factors"/>
    <property type="match status" value="1"/>
</dbReference>
<dbReference type="InterPro" id="IPR017938">
    <property type="entry name" value="Riboflavin_synthase-like_b-brl"/>
</dbReference>
<evidence type="ECO:0000259" key="10">
    <source>
        <dbReference type="PROSITE" id="PS51384"/>
    </source>
</evidence>
<evidence type="ECO:0000313" key="11">
    <source>
        <dbReference type="EMBL" id="CAB4628047.1"/>
    </source>
</evidence>
<dbReference type="InterPro" id="IPR050415">
    <property type="entry name" value="MRET"/>
</dbReference>
<dbReference type="InterPro" id="IPR036010">
    <property type="entry name" value="2Fe-2S_ferredoxin-like_sf"/>
</dbReference>
<evidence type="ECO:0000256" key="3">
    <source>
        <dbReference type="ARBA" id="ARBA00022643"/>
    </source>
</evidence>
<name>A0A6J6ITR4_9ZZZZ</name>
<dbReference type="SUPFAM" id="SSF52343">
    <property type="entry name" value="Ferredoxin reductase-like, C-terminal NADP-linked domain"/>
    <property type="match status" value="1"/>
</dbReference>
<dbReference type="PROSITE" id="PS51085">
    <property type="entry name" value="2FE2S_FER_2"/>
    <property type="match status" value="1"/>
</dbReference>
<evidence type="ECO:0000259" key="9">
    <source>
        <dbReference type="PROSITE" id="PS51085"/>
    </source>
</evidence>
<dbReference type="InterPro" id="IPR039261">
    <property type="entry name" value="FNR_nucleotide-bd"/>
</dbReference>
<evidence type="ECO:0000256" key="1">
    <source>
        <dbReference type="ARBA" id="ARBA00001917"/>
    </source>
</evidence>
<evidence type="ECO:0000256" key="5">
    <source>
        <dbReference type="ARBA" id="ARBA00022723"/>
    </source>
</evidence>
<dbReference type="SUPFAM" id="SSF63380">
    <property type="entry name" value="Riboflavin synthase domain-like"/>
    <property type="match status" value="1"/>
</dbReference>